<comment type="caution">
    <text evidence="1">The sequence shown here is derived from an EMBL/GenBank/DDBJ whole genome shotgun (WGS) entry which is preliminary data.</text>
</comment>
<evidence type="ECO:0000313" key="1">
    <source>
        <dbReference type="EMBL" id="GAJ06894.1"/>
    </source>
</evidence>
<dbReference type="AlphaFoldDB" id="X1TNQ4"/>
<accession>X1TNQ4</accession>
<gene>
    <name evidence="1" type="ORF">S12H4_48780</name>
</gene>
<protein>
    <submittedName>
        <fullName evidence="1">Uncharacterized protein</fullName>
    </submittedName>
</protein>
<organism evidence="1">
    <name type="scientific">marine sediment metagenome</name>
    <dbReference type="NCBI Taxonomy" id="412755"/>
    <lineage>
        <taxon>unclassified sequences</taxon>
        <taxon>metagenomes</taxon>
        <taxon>ecological metagenomes</taxon>
    </lineage>
</organism>
<proteinExistence type="predicted"/>
<name>X1TNQ4_9ZZZZ</name>
<sequence>MDKGEILRVQRLDAEGKLIWQDDGVPVATGVKENCNYAAISQDGLGGALITWGTGRDVYTVEKSYLQRIDAEGNPLWGDEGIRLSP</sequence>
<reference evidence="1" key="1">
    <citation type="journal article" date="2014" name="Front. Microbiol.">
        <title>High frequency of phylogenetically diverse reductive dehalogenase-homologous genes in deep subseafloor sedimentary metagenomes.</title>
        <authorList>
            <person name="Kawai M."/>
            <person name="Futagami T."/>
            <person name="Toyoda A."/>
            <person name="Takaki Y."/>
            <person name="Nishi S."/>
            <person name="Hori S."/>
            <person name="Arai W."/>
            <person name="Tsubouchi T."/>
            <person name="Morono Y."/>
            <person name="Uchiyama I."/>
            <person name="Ito T."/>
            <person name="Fujiyama A."/>
            <person name="Inagaki F."/>
            <person name="Takami H."/>
        </authorList>
    </citation>
    <scope>NUCLEOTIDE SEQUENCE</scope>
    <source>
        <strain evidence="1">Expedition CK06-06</strain>
    </source>
</reference>
<dbReference type="EMBL" id="BARW01030527">
    <property type="protein sequence ID" value="GAJ06894.1"/>
    <property type="molecule type" value="Genomic_DNA"/>
</dbReference>